<reference evidence="1 2" key="2">
    <citation type="submission" date="2019-08" db="EMBL/GenBank/DDBJ databases">
        <authorList>
            <person name="Henke P."/>
        </authorList>
    </citation>
    <scope>NUCLEOTIDE SEQUENCE [LARGE SCALE GENOMIC DNA]</scope>
    <source>
        <strain evidence="1">Phe10_nw2017</strain>
    </source>
</reference>
<reference evidence="1 2" key="1">
    <citation type="submission" date="2019-08" db="EMBL/GenBank/DDBJ databases">
        <title>100 year-old enigma solved: identification of Planctomyces bekefii, the type genus and species of the phylum Planctomycetes.</title>
        <authorList>
            <person name="Svetlana D.N."/>
            <person name="Overmann J."/>
        </authorList>
    </citation>
    <scope>NUCLEOTIDE SEQUENCE [LARGE SCALE GENOMIC DNA]</scope>
    <source>
        <strain evidence="1">Phe10_nw2017</strain>
    </source>
</reference>
<evidence type="ECO:0000313" key="2">
    <source>
        <dbReference type="Proteomes" id="UP000321083"/>
    </source>
</evidence>
<feature type="non-terminal residue" evidence="1">
    <location>
        <position position="1"/>
    </location>
</feature>
<comment type="caution">
    <text evidence="1">The sequence shown here is derived from an EMBL/GenBank/DDBJ whole genome shotgun (WGS) entry which is preliminary data.</text>
</comment>
<sequence length="35" mass="3830">FAWAGNLFGAECVVIWQQQEISGKGVRLCTTRGFG</sequence>
<dbReference type="Proteomes" id="UP000321083">
    <property type="component" value="Unassembled WGS sequence"/>
</dbReference>
<name>A0A5C6M625_9PLAN</name>
<keyword evidence="2" id="KW-1185">Reference proteome</keyword>
<proteinExistence type="predicted"/>
<gene>
    <name evidence="1" type="ORF">E3A20_12010</name>
</gene>
<evidence type="ECO:0000313" key="1">
    <source>
        <dbReference type="EMBL" id="TWW09667.1"/>
    </source>
</evidence>
<organism evidence="1 2">
    <name type="scientific">Planctomyces bekefii</name>
    <dbReference type="NCBI Taxonomy" id="1653850"/>
    <lineage>
        <taxon>Bacteria</taxon>
        <taxon>Pseudomonadati</taxon>
        <taxon>Planctomycetota</taxon>
        <taxon>Planctomycetia</taxon>
        <taxon>Planctomycetales</taxon>
        <taxon>Planctomycetaceae</taxon>
        <taxon>Planctomyces</taxon>
    </lineage>
</organism>
<dbReference type="EMBL" id="SRHE01000210">
    <property type="protein sequence ID" value="TWW09667.1"/>
    <property type="molecule type" value="Genomic_DNA"/>
</dbReference>
<protein>
    <submittedName>
        <fullName evidence="1">Uncharacterized protein</fullName>
    </submittedName>
</protein>
<dbReference type="AlphaFoldDB" id="A0A5C6M625"/>
<accession>A0A5C6M625</accession>